<dbReference type="RefSeq" id="XP_001737952.1">
    <property type="nucleotide sequence ID" value="XM_001737900.1"/>
</dbReference>
<name>B0EIA5_ENTDS</name>
<gene>
    <name evidence="2" type="ORF">EDI_295360</name>
</gene>
<dbReference type="KEGG" id="edi:EDI_295360"/>
<dbReference type="Proteomes" id="UP000008076">
    <property type="component" value="Unassembled WGS sequence"/>
</dbReference>
<proteinExistence type="predicted"/>
<protein>
    <submittedName>
        <fullName evidence="2">Uncharacterized protein</fullName>
    </submittedName>
</protein>
<dbReference type="GeneID" id="5883012"/>
<evidence type="ECO:0000313" key="2">
    <source>
        <dbReference type="EMBL" id="EDR25753.1"/>
    </source>
</evidence>
<accession>B0EIA5</accession>
<keyword evidence="3" id="KW-1185">Reference proteome</keyword>
<sequence>MLKKKLTEELNKIRKMKLKQSTIQFTTQRNKEENQTTITVDSHEENQTKSVNKIQKPQIYFSSVNDDKTILQCEAGKNINIYVRDYVGETNQKIMSLKRGFYKISYGTEQDVLVFEPKFRHGPAIDIQLKPIKRIGSQINLLITFNNYCSEKNDTIVIFNQQKAVITTHRIPQEHVKQFVMNINLCNFNYEYELRLIQGVEEGWLRGFIDYESLVYSCSQIFFIDEKNFKEMDFEKFN</sequence>
<feature type="region of interest" description="Disordered" evidence="1">
    <location>
        <begin position="28"/>
        <end position="49"/>
    </location>
</feature>
<organism evidence="3">
    <name type="scientific">Entamoeba dispar (strain ATCC PRA-260 / SAW760)</name>
    <dbReference type="NCBI Taxonomy" id="370354"/>
    <lineage>
        <taxon>Eukaryota</taxon>
        <taxon>Amoebozoa</taxon>
        <taxon>Evosea</taxon>
        <taxon>Archamoebae</taxon>
        <taxon>Mastigamoebida</taxon>
        <taxon>Entamoebidae</taxon>
        <taxon>Entamoeba</taxon>
    </lineage>
</organism>
<dbReference type="EMBL" id="DS549420">
    <property type="protein sequence ID" value="EDR25753.1"/>
    <property type="molecule type" value="Genomic_DNA"/>
</dbReference>
<reference evidence="3" key="1">
    <citation type="submission" date="2007-12" db="EMBL/GenBank/DDBJ databases">
        <title>Annotation of Entamoeba dispar SAW760.</title>
        <authorList>
            <person name="Lorenzi H."/>
            <person name="Inman J."/>
            <person name="Schobel S."/>
            <person name="Amedeo P."/>
            <person name="Caler E."/>
        </authorList>
    </citation>
    <scope>NUCLEOTIDE SEQUENCE [LARGE SCALE GENOMIC DNA]</scope>
    <source>
        <strain evidence="3">ATCC PRA-260 / SAW760</strain>
    </source>
</reference>
<evidence type="ECO:0000313" key="3">
    <source>
        <dbReference type="Proteomes" id="UP000008076"/>
    </source>
</evidence>
<dbReference type="AlphaFoldDB" id="B0EIA5"/>
<evidence type="ECO:0000256" key="1">
    <source>
        <dbReference type="SAM" id="MobiDB-lite"/>
    </source>
</evidence>